<dbReference type="Pfam" id="PF02037">
    <property type="entry name" value="SAP"/>
    <property type="match status" value="1"/>
</dbReference>
<dbReference type="PROSITE" id="PS50800">
    <property type="entry name" value="SAP"/>
    <property type="match status" value="1"/>
</dbReference>
<dbReference type="AlphaFoldDB" id="A0A9P7GDY3"/>
<reference evidence="2" key="2">
    <citation type="submission" date="2021-10" db="EMBL/GenBank/DDBJ databases">
        <title>Phylogenomics reveals ancestral predisposition of the termite-cultivated fungus Termitomyces towards a domesticated lifestyle.</title>
        <authorList>
            <person name="Auxier B."/>
            <person name="Grum-Grzhimaylo A."/>
            <person name="Cardenas M.E."/>
            <person name="Lodge J.D."/>
            <person name="Laessoe T."/>
            <person name="Pedersen O."/>
            <person name="Smith M.E."/>
            <person name="Kuyper T.W."/>
            <person name="Franco-Molano E.A."/>
            <person name="Baroni T.J."/>
            <person name="Aanen D.K."/>
        </authorList>
    </citation>
    <scope>NUCLEOTIDE SEQUENCE</scope>
    <source>
        <strain evidence="2">AP01</strain>
        <tissue evidence="2">Mycelium</tissue>
    </source>
</reference>
<comment type="caution">
    <text evidence="2">The sequence shown here is derived from an EMBL/GenBank/DDBJ whole genome shotgun (WGS) entry which is preliminary data.</text>
</comment>
<evidence type="ECO:0000313" key="2">
    <source>
        <dbReference type="EMBL" id="KAG5645237.1"/>
    </source>
</evidence>
<reference evidence="2" key="1">
    <citation type="submission" date="2020-07" db="EMBL/GenBank/DDBJ databases">
        <authorList>
            <person name="Nieuwenhuis M."/>
            <person name="Van De Peppel L.J.J."/>
        </authorList>
    </citation>
    <scope>NUCLEOTIDE SEQUENCE</scope>
    <source>
        <strain evidence="2">AP01</strain>
        <tissue evidence="2">Mycelium</tissue>
    </source>
</reference>
<gene>
    <name evidence="2" type="ORF">DXG03_006654</name>
</gene>
<dbReference type="Gene3D" id="1.10.720.30">
    <property type="entry name" value="SAP domain"/>
    <property type="match status" value="1"/>
</dbReference>
<dbReference type="Proteomes" id="UP000775547">
    <property type="component" value="Unassembled WGS sequence"/>
</dbReference>
<sequence length="228" mass="24751">MLMFRVVPAVARSRLVTRRTFVSSVLLTRSWENESVAELRKELKNRGLAQKGNKATLILRIQEYDQTKTLEALAPVPANARHMSAAAAPAADSEGVAPGIPPAAHTPATASNSLNINIPNLWQPVPEIPVQIPYVPDFWDSSATATRLQTDESPVLLVVAGADTHLSGGPSHKLVDENADLTSVGSPQAAHKREKVEGGIWDDVADDIGFARPKELQEALSRVFWRRS</sequence>
<keyword evidence="3" id="KW-1185">Reference proteome</keyword>
<feature type="domain" description="SAP" evidence="1">
    <location>
        <begin position="31"/>
        <end position="65"/>
    </location>
</feature>
<evidence type="ECO:0000313" key="3">
    <source>
        <dbReference type="Proteomes" id="UP000775547"/>
    </source>
</evidence>
<dbReference type="OrthoDB" id="445357at2759"/>
<proteinExistence type="predicted"/>
<dbReference type="SUPFAM" id="SSF68906">
    <property type="entry name" value="SAP domain"/>
    <property type="match status" value="1"/>
</dbReference>
<protein>
    <recommendedName>
        <fullName evidence="1">SAP domain-containing protein</fullName>
    </recommendedName>
</protein>
<dbReference type="EMBL" id="JABCKV010000045">
    <property type="protein sequence ID" value="KAG5645237.1"/>
    <property type="molecule type" value="Genomic_DNA"/>
</dbReference>
<accession>A0A9P7GDY3</accession>
<evidence type="ECO:0000259" key="1">
    <source>
        <dbReference type="PROSITE" id="PS50800"/>
    </source>
</evidence>
<dbReference type="SMART" id="SM00513">
    <property type="entry name" value="SAP"/>
    <property type="match status" value="1"/>
</dbReference>
<dbReference type="InterPro" id="IPR036361">
    <property type="entry name" value="SAP_dom_sf"/>
</dbReference>
<name>A0A9P7GDY3_9AGAR</name>
<dbReference type="InterPro" id="IPR003034">
    <property type="entry name" value="SAP_dom"/>
</dbReference>
<organism evidence="2 3">
    <name type="scientific">Asterophora parasitica</name>
    <dbReference type="NCBI Taxonomy" id="117018"/>
    <lineage>
        <taxon>Eukaryota</taxon>
        <taxon>Fungi</taxon>
        <taxon>Dikarya</taxon>
        <taxon>Basidiomycota</taxon>
        <taxon>Agaricomycotina</taxon>
        <taxon>Agaricomycetes</taxon>
        <taxon>Agaricomycetidae</taxon>
        <taxon>Agaricales</taxon>
        <taxon>Tricholomatineae</taxon>
        <taxon>Lyophyllaceae</taxon>
        <taxon>Asterophora</taxon>
    </lineage>
</organism>